<evidence type="ECO:0000313" key="1">
    <source>
        <dbReference type="EMBL" id="CAG8833046.1"/>
    </source>
</evidence>
<comment type="caution">
    <text evidence="1">The sequence shown here is derived from an EMBL/GenBank/DDBJ whole genome shotgun (WGS) entry which is preliminary data.</text>
</comment>
<keyword evidence="2" id="KW-1185">Reference proteome</keyword>
<feature type="non-terminal residue" evidence="1">
    <location>
        <position position="1"/>
    </location>
</feature>
<reference evidence="1" key="1">
    <citation type="submission" date="2021-06" db="EMBL/GenBank/DDBJ databases">
        <authorList>
            <person name="Kallberg Y."/>
            <person name="Tangrot J."/>
            <person name="Rosling A."/>
        </authorList>
    </citation>
    <scope>NUCLEOTIDE SEQUENCE</scope>
    <source>
        <strain evidence="1">FL966</strain>
    </source>
</reference>
<dbReference type="Proteomes" id="UP000789759">
    <property type="component" value="Unassembled WGS sequence"/>
</dbReference>
<protein>
    <submittedName>
        <fullName evidence="1">776_t:CDS:1</fullName>
    </submittedName>
</protein>
<dbReference type="AlphaFoldDB" id="A0A9N9KHW7"/>
<name>A0A9N9KHW7_9GLOM</name>
<sequence length="167" mass="19454">EIQENHSEIISPVILTILCGRGFFTDLQYFSDVLFPIKEAILAVEANHSTLADCYINLVKIVMAIQNLPIDKYKGFHNECIKKFNKWFEEFNDPIYQLTYFLHPAYKGLELKFGTFPFIANYARKLWQQIGKSKESCEALITQLQIYKEQKENINGNLNPYTALYTI</sequence>
<dbReference type="EMBL" id="CAJVQA010069887">
    <property type="protein sequence ID" value="CAG8833046.1"/>
    <property type="molecule type" value="Genomic_DNA"/>
</dbReference>
<feature type="non-terminal residue" evidence="1">
    <location>
        <position position="167"/>
    </location>
</feature>
<accession>A0A9N9KHW7</accession>
<proteinExistence type="predicted"/>
<dbReference type="OrthoDB" id="2425836at2759"/>
<organism evidence="1 2">
    <name type="scientific">Cetraspora pellucida</name>
    <dbReference type="NCBI Taxonomy" id="1433469"/>
    <lineage>
        <taxon>Eukaryota</taxon>
        <taxon>Fungi</taxon>
        <taxon>Fungi incertae sedis</taxon>
        <taxon>Mucoromycota</taxon>
        <taxon>Glomeromycotina</taxon>
        <taxon>Glomeromycetes</taxon>
        <taxon>Diversisporales</taxon>
        <taxon>Gigasporaceae</taxon>
        <taxon>Cetraspora</taxon>
    </lineage>
</organism>
<evidence type="ECO:0000313" key="2">
    <source>
        <dbReference type="Proteomes" id="UP000789759"/>
    </source>
</evidence>
<gene>
    <name evidence="1" type="ORF">CPELLU_LOCUS20927</name>
</gene>
<dbReference type="InterPro" id="IPR012337">
    <property type="entry name" value="RNaseH-like_sf"/>
</dbReference>
<dbReference type="SUPFAM" id="SSF53098">
    <property type="entry name" value="Ribonuclease H-like"/>
    <property type="match status" value="1"/>
</dbReference>